<dbReference type="Proteomes" id="UP000650524">
    <property type="component" value="Unassembled WGS sequence"/>
</dbReference>
<dbReference type="SUPFAM" id="SSF47413">
    <property type="entry name" value="lambda repressor-like DNA-binding domains"/>
    <property type="match status" value="1"/>
</dbReference>
<dbReference type="InterPro" id="IPR013096">
    <property type="entry name" value="Cupin_2"/>
</dbReference>
<dbReference type="GO" id="GO:0003700">
    <property type="term" value="F:DNA-binding transcription factor activity"/>
    <property type="evidence" value="ECO:0007669"/>
    <property type="project" value="TreeGrafter"/>
</dbReference>
<dbReference type="InterPro" id="IPR050807">
    <property type="entry name" value="TransReg_Diox_bact_type"/>
</dbReference>
<feature type="domain" description="HTH cro/C1-type" evidence="2">
    <location>
        <begin position="11"/>
        <end position="65"/>
    </location>
</feature>
<dbReference type="Pfam" id="PF01381">
    <property type="entry name" value="HTH_3"/>
    <property type="match status" value="1"/>
</dbReference>
<dbReference type="SMART" id="SM00530">
    <property type="entry name" value="HTH_XRE"/>
    <property type="match status" value="1"/>
</dbReference>
<comment type="caution">
    <text evidence="3">The sequence shown here is derived from an EMBL/GenBank/DDBJ whole genome shotgun (WGS) entry which is preliminary data.</text>
</comment>
<dbReference type="InterPro" id="IPR011051">
    <property type="entry name" value="RmlC_Cupin_sf"/>
</dbReference>
<dbReference type="EMBL" id="JACNJD010000089">
    <property type="protein sequence ID" value="MBC8176094.1"/>
    <property type="molecule type" value="Genomic_DNA"/>
</dbReference>
<dbReference type="CDD" id="cd02209">
    <property type="entry name" value="cupin_XRE_C"/>
    <property type="match status" value="1"/>
</dbReference>
<dbReference type="PANTHER" id="PTHR46797">
    <property type="entry name" value="HTH-TYPE TRANSCRIPTIONAL REGULATOR"/>
    <property type="match status" value="1"/>
</dbReference>
<accession>A0A8J6T6Q4</accession>
<reference evidence="3 4" key="1">
    <citation type="submission" date="2020-08" db="EMBL/GenBank/DDBJ databases">
        <title>Bridging the membrane lipid divide: bacteria of the FCB group superphylum have the potential to synthesize archaeal ether lipids.</title>
        <authorList>
            <person name="Villanueva L."/>
            <person name="Von Meijenfeldt F.A.B."/>
            <person name="Westbye A.B."/>
            <person name="Yadav S."/>
            <person name="Hopmans E.C."/>
            <person name="Dutilh B.E."/>
            <person name="Sinninghe Damste J.S."/>
        </authorList>
    </citation>
    <scope>NUCLEOTIDE SEQUENCE [LARGE SCALE GENOMIC DNA]</scope>
    <source>
        <strain evidence="3">NIOZ-UU27</strain>
    </source>
</reference>
<dbReference type="PROSITE" id="PS50943">
    <property type="entry name" value="HTH_CROC1"/>
    <property type="match status" value="1"/>
</dbReference>
<organism evidence="3 4">
    <name type="scientific">Candidatus Desulfacyla euxinica</name>
    <dbReference type="NCBI Taxonomy" id="2841693"/>
    <lineage>
        <taxon>Bacteria</taxon>
        <taxon>Deltaproteobacteria</taxon>
        <taxon>Candidatus Desulfacyla</taxon>
    </lineage>
</organism>
<dbReference type="SUPFAM" id="SSF51182">
    <property type="entry name" value="RmlC-like cupins"/>
    <property type="match status" value="1"/>
</dbReference>
<dbReference type="Gene3D" id="2.60.120.10">
    <property type="entry name" value="Jelly Rolls"/>
    <property type="match status" value="1"/>
</dbReference>
<dbReference type="Gene3D" id="1.10.260.40">
    <property type="entry name" value="lambda repressor-like DNA-binding domains"/>
    <property type="match status" value="1"/>
</dbReference>
<evidence type="ECO:0000256" key="1">
    <source>
        <dbReference type="ARBA" id="ARBA00023125"/>
    </source>
</evidence>
<dbReference type="InterPro" id="IPR001387">
    <property type="entry name" value="Cro/C1-type_HTH"/>
</dbReference>
<evidence type="ECO:0000313" key="3">
    <source>
        <dbReference type="EMBL" id="MBC8176094.1"/>
    </source>
</evidence>
<evidence type="ECO:0000259" key="2">
    <source>
        <dbReference type="PROSITE" id="PS50943"/>
    </source>
</evidence>
<dbReference type="GO" id="GO:0005829">
    <property type="term" value="C:cytosol"/>
    <property type="evidence" value="ECO:0007669"/>
    <property type="project" value="TreeGrafter"/>
</dbReference>
<gene>
    <name evidence="3" type="ORF">H8E19_01710</name>
</gene>
<dbReference type="GO" id="GO:0003677">
    <property type="term" value="F:DNA binding"/>
    <property type="evidence" value="ECO:0007669"/>
    <property type="project" value="UniProtKB-KW"/>
</dbReference>
<sequence length="187" mass="21148">MKAKIDIGPKIRAVRLKKGLKLKDVARETGLSVSLISKVENNNTSPSLSTLIKLSNFLGMDAGYILGDSEKKKISVVCHKEDRKVWTSDDYKIHFELLNPSLRNKRFEVVQARLKRFEVPSERYTHEGDEFGMVLKGEIKVELGDEVHVLKEGDSIYFRSTVPHVIYGVDPEGSEVLWVNSPPIKLV</sequence>
<dbReference type="Pfam" id="PF07883">
    <property type="entry name" value="Cupin_2"/>
    <property type="match status" value="1"/>
</dbReference>
<keyword evidence="1" id="KW-0238">DNA-binding</keyword>
<protein>
    <submittedName>
        <fullName evidence="3">Helix-turn-helix transcriptional regulator</fullName>
    </submittedName>
</protein>
<dbReference type="InterPro" id="IPR014710">
    <property type="entry name" value="RmlC-like_jellyroll"/>
</dbReference>
<dbReference type="CDD" id="cd00093">
    <property type="entry name" value="HTH_XRE"/>
    <property type="match status" value="1"/>
</dbReference>
<dbReference type="InterPro" id="IPR010982">
    <property type="entry name" value="Lambda_DNA-bd_dom_sf"/>
</dbReference>
<name>A0A8J6T6Q4_9DELT</name>
<dbReference type="AlphaFoldDB" id="A0A8J6T6Q4"/>
<dbReference type="PANTHER" id="PTHR46797:SF2">
    <property type="entry name" value="TRANSCRIPTIONAL REGULATOR"/>
    <property type="match status" value="1"/>
</dbReference>
<evidence type="ECO:0000313" key="4">
    <source>
        <dbReference type="Proteomes" id="UP000650524"/>
    </source>
</evidence>
<proteinExistence type="predicted"/>